<feature type="coiled-coil region" evidence="1">
    <location>
        <begin position="272"/>
        <end position="379"/>
    </location>
</feature>
<name>A0ABZ2AHR4_9BACT</name>
<organism evidence="3 4">
    <name type="scientific">Metamycoplasma gateae</name>
    <dbReference type="NCBI Taxonomy" id="35769"/>
    <lineage>
        <taxon>Bacteria</taxon>
        <taxon>Bacillati</taxon>
        <taxon>Mycoplasmatota</taxon>
        <taxon>Mycoplasmoidales</taxon>
        <taxon>Metamycoplasmataceae</taxon>
        <taxon>Metamycoplasma</taxon>
    </lineage>
</organism>
<keyword evidence="4" id="KW-1185">Reference proteome</keyword>
<evidence type="ECO:0000256" key="2">
    <source>
        <dbReference type="SAM" id="Phobius"/>
    </source>
</evidence>
<feature type="coiled-coil region" evidence="1">
    <location>
        <begin position="586"/>
        <end position="613"/>
    </location>
</feature>
<sequence length="656" mass="76475">MKRSKKLLMWLGISNAIAATALTITVATLFSKKSNNTSYEAKDLNILNKQKYLDKLNELNSLLENELNDEKYQSIKDELQNSRNNVTANINESSNEADYANAIKLLQKAIDKALADKAEIDDSIANLNASKEAYENKLLEIDQYSNTNLSNEELEKIKELKDLLTLETNNVKTNVENEETKSVSLYSNAVNKLDEILADIKSKLEKINNKLNKINSIKAQKEEFLSLLESLNKDYYADLIQEVKDNLDTKYSTDKVNQYLEMDDLSWDLTEQPKLREDLNNFKNKKQELDNLEAKKEEYNSKALEVQNYLDNDLADEKYESIKEELNKVLNDIKAEVSSHNSSNISESINFYNEKIQKLNEALEKAKNDKEQKDQKEITDTEITPEAEYNNSLAEINKLIERFKSAKSTQAKKVYKKIIESMTSVRDEQVEKVNNKTEENSDEIYKEANTKILEEINSSLAKRKEYFKDWLDKEILNLSPLIQEYFTDRIESGEITKEWLPDSIFKRIDFILNRMNTDEFLDEKLSLDLTEKQTWTDWWHYFHQSFSNFEGELESSNWVFYPVKEVEDNLLGKFKSIDELLDQLNKDKYNEIKNELNEKGNNYKSEYEKAIKQYIEFEVPELHSAEDLTSKINHLNNLVTEAFDKAKNDKNSVDNN</sequence>
<keyword evidence="2" id="KW-1133">Transmembrane helix</keyword>
<evidence type="ECO:0000256" key="1">
    <source>
        <dbReference type="SAM" id="Coils"/>
    </source>
</evidence>
<feature type="coiled-coil region" evidence="1">
    <location>
        <begin position="49"/>
        <end position="137"/>
    </location>
</feature>
<accession>A0ABZ2AHR4</accession>
<gene>
    <name evidence="3" type="ORF">V2E26_01565</name>
</gene>
<evidence type="ECO:0000313" key="3">
    <source>
        <dbReference type="EMBL" id="WVN21661.1"/>
    </source>
</evidence>
<evidence type="ECO:0000313" key="4">
    <source>
        <dbReference type="Proteomes" id="UP001431935"/>
    </source>
</evidence>
<dbReference type="RefSeq" id="WP_330463691.1">
    <property type="nucleotide sequence ID" value="NZ_CP143578.1"/>
</dbReference>
<dbReference type="EMBL" id="CP143578">
    <property type="protein sequence ID" value="WVN21661.1"/>
    <property type="molecule type" value="Genomic_DNA"/>
</dbReference>
<keyword evidence="2" id="KW-0472">Membrane</keyword>
<keyword evidence="1" id="KW-0175">Coiled coil</keyword>
<dbReference type="Proteomes" id="UP001431935">
    <property type="component" value="Chromosome"/>
</dbReference>
<feature type="transmembrane region" description="Helical" evidence="2">
    <location>
        <begin position="7"/>
        <end position="30"/>
    </location>
</feature>
<reference evidence="3" key="1">
    <citation type="submission" date="2024-01" db="EMBL/GenBank/DDBJ databases">
        <title>Complete genome sequence of Mycoplasma gateae strain 3700.</title>
        <authorList>
            <person name="Spergser J."/>
        </authorList>
    </citation>
    <scope>NUCLEOTIDE SEQUENCE [LARGE SCALE GENOMIC DNA]</scope>
    <source>
        <strain evidence="3">3700</strain>
    </source>
</reference>
<keyword evidence="2" id="KW-0812">Transmembrane</keyword>
<protein>
    <submittedName>
        <fullName evidence="3">Uncharacterized protein</fullName>
    </submittedName>
</protein>
<proteinExistence type="predicted"/>
<feature type="coiled-coil region" evidence="1">
    <location>
        <begin position="190"/>
        <end position="234"/>
    </location>
</feature>